<dbReference type="Gene3D" id="1.50.10.100">
    <property type="entry name" value="Chondroitin AC/alginate lyase"/>
    <property type="match status" value="1"/>
</dbReference>
<evidence type="ECO:0000256" key="2">
    <source>
        <dbReference type="SAM" id="MobiDB-lite"/>
    </source>
</evidence>
<feature type="compositionally biased region" description="Polar residues" evidence="2">
    <location>
        <begin position="7"/>
        <end position="29"/>
    </location>
</feature>
<dbReference type="Proteomes" id="UP000245942">
    <property type="component" value="Unassembled WGS sequence"/>
</dbReference>
<feature type="domain" description="Heparinase II/III-like C-terminal" evidence="4">
    <location>
        <begin position="602"/>
        <end position="778"/>
    </location>
</feature>
<evidence type="ECO:0000313" key="5">
    <source>
        <dbReference type="EMBL" id="PWN19472.1"/>
    </source>
</evidence>
<dbReference type="RefSeq" id="XP_025346632.1">
    <property type="nucleotide sequence ID" value="XM_025490966.1"/>
</dbReference>
<feature type="compositionally biased region" description="Polar residues" evidence="2">
    <location>
        <begin position="830"/>
        <end position="841"/>
    </location>
</feature>
<evidence type="ECO:0000256" key="3">
    <source>
        <dbReference type="SAM" id="Phobius"/>
    </source>
</evidence>
<dbReference type="PANTHER" id="PTHR38045:SF1">
    <property type="entry name" value="HEPARINASE II_III-LIKE PROTEIN"/>
    <property type="match status" value="1"/>
</dbReference>
<proteinExistence type="predicted"/>
<feature type="region of interest" description="Disordered" evidence="2">
    <location>
        <begin position="1"/>
        <end position="55"/>
    </location>
</feature>
<keyword evidence="3" id="KW-0472">Membrane</keyword>
<sequence length="892" mass="95589">MAHHTGGYQQPQDTYMHSNASQFDNQYQSGGYRDEPGYTGQQTPQSDYYGAGGDGTHDSARYGAGAGAVGGTGYNPAQESANKYSYAPPKKTKSKKLMWIIIAIVALIVIIGAVLGGVFGSRAASSSSSGSGGSGSGSEAGSASSFSGQSAAARVANIPSSVSSSAAAAASAGGKNDVFFDGTDLYGNPYWVSSNLDASAPAQGEEVVSCSDSNTPDGTLSATSLRSHPRLMTTGPEWSCLPQKIAKDAYLTVWNASIFANASAFYDLPPINYTFDGDPASGSGILDPARETQLRIKTWAYAYMISNDTKWLDRTWTEMVAVAGNSTTDVWDASEDIPGATKNETWNPDHFLDLAELTAAFAIGYDWLYDAWKPSQREAIMWTIITFGLNQGVDYYKTGAAWWSETLNGNGNWNCVCNSGLILGALAIWSEDPTDASQTIINEALPNMRQNCMRGAGSDGTWSETPNYWYFGTNAQARALSALISSTGSDQGLSAANSNWNLTGQYHMYVGGQAGLFAYGDNGPNKFSTNANGMFLWGKLANLPIYSLYQRDRADAADPLSMFWYDTGVTGSFWNGLALDKFFNNNHSSWGSMRSSWTDFTGTYVAMRAGNATGSQTHGDLDAGDFVIDALGTRWAGEYGSGNYLSTDYFTSEAQNAVRWQYYRKGTQGQNTLVINKENQAASCLPTNTMDSTGATQSSSINYVPGTSDIAYFITDMSDCYNQTSGTIKRGIRFLNGRRQVLLQDEVSGGSGITSIEWRVQTNATISLNANKTQATLTISQVTDANSWGNLSDPLVSKLPQKQTMLVSLINSGSATFAVETPPARVYGSDPNTASGEQGDQPNPGVSVLKVDFPSTTGMLQVLWQPQWENLGDADKATPNNVSLSNWSLTSH</sequence>
<dbReference type="EMBL" id="KZ819331">
    <property type="protein sequence ID" value="PWN19472.1"/>
    <property type="molecule type" value="Genomic_DNA"/>
</dbReference>
<dbReference type="SUPFAM" id="SSF48230">
    <property type="entry name" value="Chondroitin AC/alginate lyase"/>
    <property type="match status" value="1"/>
</dbReference>
<dbReference type="InterPro" id="IPR008929">
    <property type="entry name" value="Chondroitin_lyas"/>
</dbReference>
<name>A0A316U296_9BASI</name>
<keyword evidence="3" id="KW-0812">Transmembrane</keyword>
<dbReference type="InterPro" id="IPR012480">
    <property type="entry name" value="Hepar_II_III_C"/>
</dbReference>
<keyword evidence="6" id="KW-1185">Reference proteome</keyword>
<protein>
    <recommendedName>
        <fullName evidence="4">Heparinase II/III-like C-terminal domain-containing protein</fullName>
    </recommendedName>
</protein>
<dbReference type="STRING" id="1684307.A0A316U296"/>
<feature type="transmembrane region" description="Helical" evidence="3">
    <location>
        <begin position="97"/>
        <end position="119"/>
    </location>
</feature>
<evidence type="ECO:0000256" key="1">
    <source>
        <dbReference type="ARBA" id="ARBA00004196"/>
    </source>
</evidence>
<dbReference type="Pfam" id="PF07940">
    <property type="entry name" value="Hepar_II_III_C"/>
    <property type="match status" value="1"/>
</dbReference>
<feature type="compositionally biased region" description="Polar residues" evidence="2">
    <location>
        <begin position="878"/>
        <end position="892"/>
    </location>
</feature>
<dbReference type="Gene3D" id="2.70.98.70">
    <property type="match status" value="1"/>
</dbReference>
<keyword evidence="3" id="KW-1133">Transmembrane helix</keyword>
<gene>
    <name evidence="5" type="ORF">BCV69DRAFT_272086</name>
</gene>
<dbReference type="OrthoDB" id="3476529at2759"/>
<dbReference type="GeneID" id="37012700"/>
<dbReference type="PANTHER" id="PTHR38045">
    <property type="entry name" value="CHROMOSOME 1, WHOLE GENOME SHOTGUN SEQUENCE"/>
    <property type="match status" value="1"/>
</dbReference>
<feature type="region of interest" description="Disordered" evidence="2">
    <location>
        <begin position="871"/>
        <end position="892"/>
    </location>
</feature>
<evidence type="ECO:0000259" key="4">
    <source>
        <dbReference type="Pfam" id="PF07940"/>
    </source>
</evidence>
<accession>A0A316U296</accession>
<evidence type="ECO:0000313" key="6">
    <source>
        <dbReference type="Proteomes" id="UP000245942"/>
    </source>
</evidence>
<comment type="subcellular location">
    <subcellularLocation>
        <location evidence="1">Cell envelope</location>
    </subcellularLocation>
</comment>
<dbReference type="GO" id="GO:0016829">
    <property type="term" value="F:lyase activity"/>
    <property type="evidence" value="ECO:0007669"/>
    <property type="project" value="InterPro"/>
</dbReference>
<dbReference type="AlphaFoldDB" id="A0A316U296"/>
<organism evidence="5 6">
    <name type="scientific">Pseudomicrostroma glucosiphilum</name>
    <dbReference type="NCBI Taxonomy" id="1684307"/>
    <lineage>
        <taxon>Eukaryota</taxon>
        <taxon>Fungi</taxon>
        <taxon>Dikarya</taxon>
        <taxon>Basidiomycota</taxon>
        <taxon>Ustilaginomycotina</taxon>
        <taxon>Exobasidiomycetes</taxon>
        <taxon>Microstromatales</taxon>
        <taxon>Microstromatales incertae sedis</taxon>
        <taxon>Pseudomicrostroma</taxon>
    </lineage>
</organism>
<reference evidence="5 6" key="1">
    <citation type="journal article" date="2018" name="Mol. Biol. Evol.">
        <title>Broad Genomic Sampling Reveals a Smut Pathogenic Ancestry of the Fungal Clade Ustilaginomycotina.</title>
        <authorList>
            <person name="Kijpornyongpan T."/>
            <person name="Mondo S.J."/>
            <person name="Barry K."/>
            <person name="Sandor L."/>
            <person name="Lee J."/>
            <person name="Lipzen A."/>
            <person name="Pangilinan J."/>
            <person name="LaButti K."/>
            <person name="Hainaut M."/>
            <person name="Henrissat B."/>
            <person name="Grigoriev I.V."/>
            <person name="Spatafora J.W."/>
            <person name="Aime M.C."/>
        </authorList>
    </citation>
    <scope>NUCLEOTIDE SEQUENCE [LARGE SCALE GENOMIC DNA]</scope>
    <source>
        <strain evidence="5 6">MCA 4718</strain>
    </source>
</reference>
<feature type="region of interest" description="Disordered" evidence="2">
    <location>
        <begin position="823"/>
        <end position="846"/>
    </location>
</feature>